<evidence type="ECO:0000259" key="1">
    <source>
        <dbReference type="PROSITE" id="PS50853"/>
    </source>
</evidence>
<evidence type="ECO:0000313" key="2">
    <source>
        <dbReference type="EMBL" id="MBD2864123.1"/>
    </source>
</evidence>
<reference evidence="2" key="1">
    <citation type="submission" date="2020-09" db="EMBL/GenBank/DDBJ databases">
        <title>A novel bacterium of genus Paenibacillus, isolated from South China Sea.</title>
        <authorList>
            <person name="Huang H."/>
            <person name="Mo K."/>
            <person name="Hu Y."/>
        </authorList>
    </citation>
    <scope>NUCLEOTIDE SEQUENCE</scope>
    <source>
        <strain evidence="2">IB182363</strain>
    </source>
</reference>
<gene>
    <name evidence="2" type="ORF">IDH45_19255</name>
</gene>
<dbReference type="SUPFAM" id="SSF49265">
    <property type="entry name" value="Fibronectin type III"/>
    <property type="match status" value="1"/>
</dbReference>
<comment type="caution">
    <text evidence="2">The sequence shown here is derived from an EMBL/GenBank/DDBJ whole genome shotgun (WGS) entry which is preliminary data.</text>
</comment>
<dbReference type="AlphaFoldDB" id="A0A927H1A1"/>
<dbReference type="Proteomes" id="UP000639396">
    <property type="component" value="Unassembled WGS sequence"/>
</dbReference>
<protein>
    <recommendedName>
        <fullName evidence="1">Fibronectin type-III domain-containing protein</fullName>
    </recommendedName>
</protein>
<dbReference type="InterPro" id="IPR013783">
    <property type="entry name" value="Ig-like_fold"/>
</dbReference>
<dbReference type="SUPFAM" id="SSF49785">
    <property type="entry name" value="Galactose-binding domain-like"/>
    <property type="match status" value="1"/>
</dbReference>
<evidence type="ECO:0000313" key="3">
    <source>
        <dbReference type="Proteomes" id="UP000639396"/>
    </source>
</evidence>
<dbReference type="EMBL" id="JACXJA010000027">
    <property type="protein sequence ID" value="MBD2864123.1"/>
    <property type="molecule type" value="Genomic_DNA"/>
</dbReference>
<keyword evidence="3" id="KW-1185">Reference proteome</keyword>
<dbReference type="Gene3D" id="2.60.120.260">
    <property type="entry name" value="Galactose-binding domain-like"/>
    <property type="match status" value="1"/>
</dbReference>
<sequence>MNERKDATAYPGSVTNTPDGWGKIWMSGAASWTVNFPETGEYDYSIRAYGEGAAPKFQIKVDGQVVPNSSVSPVSSWNNYNGNLGTITAGTHTVTIHNNSAVSGNNVDVAHIDIIGAAPGTFALTAPADQAALASTAVTLNWTQQIAGKMFAPFGADSYTVIVADNVAFTLPIVNTTVTATTHEVNQLQPNTTYYWKVIANNANGSTASNAVFSFTTP</sequence>
<organism evidence="2 3">
    <name type="scientific">Paenibacillus oceani</name>
    <dbReference type="NCBI Taxonomy" id="2772510"/>
    <lineage>
        <taxon>Bacteria</taxon>
        <taxon>Bacillati</taxon>
        <taxon>Bacillota</taxon>
        <taxon>Bacilli</taxon>
        <taxon>Bacillales</taxon>
        <taxon>Paenibacillaceae</taxon>
        <taxon>Paenibacillus</taxon>
    </lineage>
</organism>
<dbReference type="RefSeq" id="WP_190929751.1">
    <property type="nucleotide sequence ID" value="NZ_JACXJA010000027.1"/>
</dbReference>
<dbReference type="CDD" id="cd00063">
    <property type="entry name" value="FN3"/>
    <property type="match status" value="1"/>
</dbReference>
<dbReference type="Gene3D" id="2.60.40.10">
    <property type="entry name" value="Immunoglobulins"/>
    <property type="match status" value="1"/>
</dbReference>
<dbReference type="Pfam" id="PF00041">
    <property type="entry name" value="fn3"/>
    <property type="match status" value="1"/>
</dbReference>
<accession>A0A927H1A1</accession>
<dbReference type="PROSITE" id="PS50853">
    <property type="entry name" value="FN3"/>
    <property type="match status" value="1"/>
</dbReference>
<dbReference type="CDD" id="cd02795">
    <property type="entry name" value="CBM6-CBM35-CBM36_like"/>
    <property type="match status" value="1"/>
</dbReference>
<dbReference type="InterPro" id="IPR008979">
    <property type="entry name" value="Galactose-bd-like_sf"/>
</dbReference>
<dbReference type="InterPro" id="IPR003961">
    <property type="entry name" value="FN3_dom"/>
</dbReference>
<name>A0A927H1A1_9BACL</name>
<proteinExistence type="predicted"/>
<dbReference type="InterPro" id="IPR036116">
    <property type="entry name" value="FN3_sf"/>
</dbReference>
<feature type="domain" description="Fibronectin type-III" evidence="1">
    <location>
        <begin position="118"/>
        <end position="218"/>
    </location>
</feature>